<keyword evidence="4" id="KW-0812">Transmembrane</keyword>
<feature type="domain" description="SpoOB alpha-helical" evidence="5">
    <location>
        <begin position="68"/>
        <end position="117"/>
    </location>
</feature>
<keyword evidence="1" id="KW-0597">Phosphoprotein</keyword>
<proteinExistence type="predicted"/>
<evidence type="ECO:0000256" key="3">
    <source>
        <dbReference type="ARBA" id="ARBA00022777"/>
    </source>
</evidence>
<keyword evidence="2" id="KW-0808">Transferase</keyword>
<dbReference type="InterPro" id="IPR016120">
    <property type="entry name" value="Sig_transdc_His_kin_SpoOB"/>
</dbReference>
<gene>
    <name evidence="6" type="ORF">ACFSJH_12105</name>
</gene>
<dbReference type="Proteomes" id="UP001597362">
    <property type="component" value="Unassembled WGS sequence"/>
</dbReference>
<dbReference type="RefSeq" id="WP_377772655.1">
    <property type="nucleotide sequence ID" value="NZ_JBHUHO010000030.1"/>
</dbReference>
<evidence type="ECO:0000313" key="6">
    <source>
        <dbReference type="EMBL" id="MFD2116466.1"/>
    </source>
</evidence>
<dbReference type="InterPro" id="IPR039506">
    <property type="entry name" value="SPOB_a"/>
</dbReference>
<evidence type="ECO:0000256" key="2">
    <source>
        <dbReference type="ARBA" id="ARBA00022679"/>
    </source>
</evidence>
<evidence type="ECO:0000256" key="1">
    <source>
        <dbReference type="ARBA" id="ARBA00022553"/>
    </source>
</evidence>
<keyword evidence="4" id="KW-0472">Membrane</keyword>
<evidence type="ECO:0000259" key="5">
    <source>
        <dbReference type="Pfam" id="PF14689"/>
    </source>
</evidence>
<dbReference type="Pfam" id="PF14689">
    <property type="entry name" value="SPOB_a"/>
    <property type="match status" value="1"/>
</dbReference>
<name>A0ABW4YLA8_9BACL</name>
<keyword evidence="7" id="KW-1185">Reference proteome</keyword>
<protein>
    <submittedName>
        <fullName evidence="6">Spo0B domain-containing protein</fullName>
    </submittedName>
</protein>
<organism evidence="6 7">
    <name type="scientific">Paenibacillus yanchengensis</name>
    <dbReference type="NCBI Taxonomy" id="2035833"/>
    <lineage>
        <taxon>Bacteria</taxon>
        <taxon>Bacillati</taxon>
        <taxon>Bacillota</taxon>
        <taxon>Bacilli</taxon>
        <taxon>Bacillales</taxon>
        <taxon>Paenibacillaceae</taxon>
        <taxon>Paenibacillus</taxon>
    </lineage>
</organism>
<feature type="transmembrane region" description="Helical" evidence="4">
    <location>
        <begin position="7"/>
        <end position="24"/>
    </location>
</feature>
<evidence type="ECO:0000313" key="7">
    <source>
        <dbReference type="Proteomes" id="UP001597362"/>
    </source>
</evidence>
<dbReference type="EMBL" id="JBHUHO010000030">
    <property type="protein sequence ID" value="MFD2116466.1"/>
    <property type="molecule type" value="Genomic_DNA"/>
</dbReference>
<accession>A0ABW4YLA8</accession>
<keyword evidence="3" id="KW-0418">Kinase</keyword>
<dbReference type="SUPFAM" id="SSF55890">
    <property type="entry name" value="Sporulation response regulatory protein Spo0B"/>
    <property type="match status" value="1"/>
</dbReference>
<reference evidence="7" key="1">
    <citation type="journal article" date="2019" name="Int. J. Syst. Evol. Microbiol.">
        <title>The Global Catalogue of Microorganisms (GCM) 10K type strain sequencing project: providing services to taxonomists for standard genome sequencing and annotation.</title>
        <authorList>
            <consortium name="The Broad Institute Genomics Platform"/>
            <consortium name="The Broad Institute Genome Sequencing Center for Infectious Disease"/>
            <person name="Wu L."/>
            <person name="Ma J."/>
        </authorList>
    </citation>
    <scope>NUCLEOTIDE SEQUENCE [LARGE SCALE GENOMIC DNA]</scope>
    <source>
        <strain evidence="7">GH52</strain>
    </source>
</reference>
<keyword evidence="4" id="KW-1133">Transmembrane helix</keyword>
<feature type="transmembrane region" description="Helical" evidence="4">
    <location>
        <begin position="30"/>
        <end position="47"/>
    </location>
</feature>
<dbReference type="Gene3D" id="1.10.287.130">
    <property type="match status" value="1"/>
</dbReference>
<evidence type="ECO:0000256" key="4">
    <source>
        <dbReference type="SAM" id="Phobius"/>
    </source>
</evidence>
<comment type="caution">
    <text evidence="6">The sequence shown here is derived from an EMBL/GenBank/DDBJ whole genome shotgun (WGS) entry which is preliminary data.</text>
</comment>
<sequence length="243" mass="28976">MNYRIKPYVIATLLLPIISIIVWFEQRWPYLLLAIWLIIVFIYWLQVERKLHERQLDQLTEAMQLANIKTINYHRHDWMNELQVLYGYASLKRYEQGLEYMSQTKDKLMIESQIAKLGSPLLISYLYSFRTLQGYVVLDMDIEGTVVLDQLLAQWRKFSEVMIEIIEIYRLLADTSNLTSNRLVFKLKAENKFVYAQFCYEGQLKDEQQWLDKINNVLKQVATFITIDKLQYTDLQLVAGQQK</sequence>